<keyword evidence="3" id="KW-1185">Reference proteome</keyword>
<feature type="compositionally biased region" description="Polar residues" evidence="1">
    <location>
        <begin position="171"/>
        <end position="186"/>
    </location>
</feature>
<dbReference type="EMBL" id="LR901264">
    <property type="protein sequence ID" value="CAD7248214.1"/>
    <property type="molecule type" value="Genomic_DNA"/>
</dbReference>
<accession>A0A7R8XEE0</accession>
<reference evidence="2" key="1">
    <citation type="submission" date="2020-11" db="EMBL/GenBank/DDBJ databases">
        <authorList>
            <person name="Tran Van P."/>
        </authorList>
    </citation>
    <scope>NUCLEOTIDE SEQUENCE</scope>
</reference>
<organism evidence="2">
    <name type="scientific">Darwinula stevensoni</name>
    <dbReference type="NCBI Taxonomy" id="69355"/>
    <lineage>
        <taxon>Eukaryota</taxon>
        <taxon>Metazoa</taxon>
        <taxon>Ecdysozoa</taxon>
        <taxon>Arthropoda</taxon>
        <taxon>Crustacea</taxon>
        <taxon>Oligostraca</taxon>
        <taxon>Ostracoda</taxon>
        <taxon>Podocopa</taxon>
        <taxon>Podocopida</taxon>
        <taxon>Darwinulocopina</taxon>
        <taxon>Darwinuloidea</taxon>
        <taxon>Darwinulidae</taxon>
        <taxon>Darwinula</taxon>
    </lineage>
</organism>
<evidence type="ECO:0000313" key="2">
    <source>
        <dbReference type="EMBL" id="CAD7248214.1"/>
    </source>
</evidence>
<feature type="region of interest" description="Disordered" evidence="1">
    <location>
        <begin position="164"/>
        <end position="188"/>
    </location>
</feature>
<name>A0A7R8XEE0_9CRUS</name>
<gene>
    <name evidence="2" type="ORF">DSTB1V02_LOCUS8034</name>
</gene>
<dbReference type="AlphaFoldDB" id="A0A7R8XEE0"/>
<feature type="compositionally biased region" description="Basic and acidic residues" evidence="1">
    <location>
        <begin position="327"/>
        <end position="364"/>
    </location>
</feature>
<evidence type="ECO:0000313" key="3">
    <source>
        <dbReference type="Proteomes" id="UP000677054"/>
    </source>
</evidence>
<feature type="region of interest" description="Disordered" evidence="1">
    <location>
        <begin position="327"/>
        <end position="371"/>
    </location>
</feature>
<dbReference type="Proteomes" id="UP000677054">
    <property type="component" value="Unassembled WGS sequence"/>
</dbReference>
<dbReference type="EMBL" id="CAJPEV010001747">
    <property type="protein sequence ID" value="CAG0894160.1"/>
    <property type="molecule type" value="Genomic_DNA"/>
</dbReference>
<sequence length="563" mass="63473">MLERFRGERGRSMPNLVPVDSLREEYETVEFCLRKGLKKGFLTMKVLAILGLLVLAERGSALMCYDCFETTCENQDNWKTTICPDTIGQYCMTIWKENDTLIKASCATYWRTACEDLAEDFQIEGGNKYCFCQEDLCMSAAITGIAMAGYKHMDPYHFVPGDKESAPKGASASNGECGTAWTSSNDPIEDDGKTLPNLYAFGDLVQECQETMSGSPPKNLDRALSRLPGSLGMLPDAPERHRLLLASLLRAHAEDRAAVAAVSLALTLSLLLSSRQSELESAWTTLEKRLEANEARQARAIALLEGRPRATAGEDKDLEERLKRAEVEKRVSAEEPSREEQRSRHLADSVERERERSEALERESASNQASTELHDLCGRLRASEESRMELEKSFQEERQSRLAKIRKPEMKVKFIVREAAAAAKADERRKGRDDIRREIRFLRKRIGEVPVRNETPPCVPILSHTVHPKVDMDAWPTREDATKREEGLDDRRAAENLARIRLVRRLGRVLAARHDGIERRLRSGATGEGTPLGETLLAAVREEMGRDPEEWMQSIRRTLSSLK</sequence>
<proteinExistence type="predicted"/>
<protein>
    <submittedName>
        <fullName evidence="2">Uncharacterized protein</fullName>
    </submittedName>
</protein>
<evidence type="ECO:0000256" key="1">
    <source>
        <dbReference type="SAM" id="MobiDB-lite"/>
    </source>
</evidence>